<protein>
    <recommendedName>
        <fullName evidence="3">Zinc-finger domain-containing protein</fullName>
    </recommendedName>
</protein>
<comment type="caution">
    <text evidence="1">The sequence shown here is derived from an EMBL/GenBank/DDBJ whole genome shotgun (WGS) entry which is preliminary data.</text>
</comment>
<evidence type="ECO:0008006" key="3">
    <source>
        <dbReference type="Google" id="ProtNLM"/>
    </source>
</evidence>
<dbReference type="InterPro" id="IPR041916">
    <property type="entry name" value="Anti_sigma_zinc_sf"/>
</dbReference>
<dbReference type="Gene3D" id="1.10.10.1320">
    <property type="entry name" value="Anti-sigma factor, zinc-finger domain"/>
    <property type="match status" value="1"/>
</dbReference>
<sequence length="166" mass="18625">MPPGPDQQRLRPEERANLVAYIDGELTETESRALSTKITHSATARREVELLKKTWEALDKLPRPQISDQFQDRTLTYVRSIQIRQGTRLEPLAGSFTAALKIAACLFLVGSTGAGGYFAVRNFWPDPDARVIRDLSVAEHLDEYLEVGRFELLDALKNSPEFGPGR</sequence>
<dbReference type="RefSeq" id="WP_277859267.1">
    <property type="nucleotide sequence ID" value="NZ_JARRAG010000001.1"/>
</dbReference>
<reference evidence="1 2" key="1">
    <citation type="submission" date="2023-03" db="EMBL/GenBank/DDBJ databases">
        <title>Paludisphaera mucosa sp. nov. a novel planctomycete from northern fen.</title>
        <authorList>
            <person name="Ivanova A."/>
        </authorList>
    </citation>
    <scope>NUCLEOTIDE SEQUENCE [LARGE SCALE GENOMIC DNA]</scope>
    <source>
        <strain evidence="1 2">Pla2</strain>
    </source>
</reference>
<evidence type="ECO:0000313" key="1">
    <source>
        <dbReference type="EMBL" id="MDG3002908.1"/>
    </source>
</evidence>
<accession>A0ABT6F659</accession>
<dbReference type="EMBL" id="JARRAG010000001">
    <property type="protein sequence ID" value="MDG3002908.1"/>
    <property type="molecule type" value="Genomic_DNA"/>
</dbReference>
<name>A0ABT6F659_9BACT</name>
<gene>
    <name evidence="1" type="ORF">PZE19_03940</name>
</gene>
<organism evidence="1 2">
    <name type="scientific">Paludisphaera mucosa</name>
    <dbReference type="NCBI Taxonomy" id="3030827"/>
    <lineage>
        <taxon>Bacteria</taxon>
        <taxon>Pseudomonadati</taxon>
        <taxon>Planctomycetota</taxon>
        <taxon>Planctomycetia</taxon>
        <taxon>Isosphaerales</taxon>
        <taxon>Isosphaeraceae</taxon>
        <taxon>Paludisphaera</taxon>
    </lineage>
</organism>
<evidence type="ECO:0000313" key="2">
    <source>
        <dbReference type="Proteomes" id="UP001216907"/>
    </source>
</evidence>
<keyword evidence="2" id="KW-1185">Reference proteome</keyword>
<proteinExistence type="predicted"/>
<dbReference type="Proteomes" id="UP001216907">
    <property type="component" value="Unassembled WGS sequence"/>
</dbReference>